<dbReference type="RefSeq" id="WP_239676914.1">
    <property type="nucleotide sequence ID" value="NZ_CP070499.1"/>
</dbReference>
<name>A0A895YAI2_9ACTN</name>
<organism evidence="3 4">
    <name type="scientific">Natronosporangium hydrolyticum</name>
    <dbReference type="NCBI Taxonomy" id="2811111"/>
    <lineage>
        <taxon>Bacteria</taxon>
        <taxon>Bacillati</taxon>
        <taxon>Actinomycetota</taxon>
        <taxon>Actinomycetes</taxon>
        <taxon>Micromonosporales</taxon>
        <taxon>Micromonosporaceae</taxon>
        <taxon>Natronosporangium</taxon>
    </lineage>
</organism>
<keyword evidence="2" id="KW-0472">Membrane</keyword>
<dbReference type="KEGG" id="nhy:JQS43_25480"/>
<feature type="transmembrane region" description="Helical" evidence="2">
    <location>
        <begin position="17"/>
        <end position="39"/>
    </location>
</feature>
<evidence type="ECO:0000313" key="3">
    <source>
        <dbReference type="EMBL" id="QSB14757.1"/>
    </source>
</evidence>
<evidence type="ECO:0000256" key="1">
    <source>
        <dbReference type="SAM" id="MobiDB-lite"/>
    </source>
</evidence>
<dbReference type="EMBL" id="CP070499">
    <property type="protein sequence ID" value="QSB14757.1"/>
    <property type="molecule type" value="Genomic_DNA"/>
</dbReference>
<reference evidence="3" key="1">
    <citation type="submission" date="2021-02" db="EMBL/GenBank/DDBJ databases">
        <title>Natrosporangium hydrolyticum gen. nov., sp. nov, a haloalkaliphilic actinobacterium from a soda solonchak soil.</title>
        <authorList>
            <person name="Sorokin D.Y."/>
            <person name="Khijniak T.V."/>
            <person name="Zakharycheva A.P."/>
            <person name="Boueva O.V."/>
            <person name="Ariskina E.V."/>
            <person name="Hahnke R.L."/>
            <person name="Bunk B."/>
            <person name="Sproer C."/>
            <person name="Schumann P."/>
            <person name="Evtushenko L.I."/>
            <person name="Kublanov I.V."/>
        </authorList>
    </citation>
    <scope>NUCLEOTIDE SEQUENCE</scope>
    <source>
        <strain evidence="3">DSM 106523</strain>
    </source>
</reference>
<proteinExistence type="predicted"/>
<feature type="region of interest" description="Disordered" evidence="1">
    <location>
        <begin position="50"/>
        <end position="106"/>
    </location>
</feature>
<sequence length="106" mass="11510">MYAWIWRHLPFGLPGKLFGSVLLAGGAMAMLWFVVFPWADPWIEQTLLPWNEGQLEGEFDPGEGDAPPTPGGDPGLTDPAEEDDGLVGPDGSTLEDEHDIPYDTDG</sequence>
<dbReference type="Proteomes" id="UP000662857">
    <property type="component" value="Chromosome"/>
</dbReference>
<gene>
    <name evidence="3" type="ORF">JQS43_25480</name>
</gene>
<feature type="compositionally biased region" description="Acidic residues" evidence="1">
    <location>
        <begin position="93"/>
        <end position="106"/>
    </location>
</feature>
<evidence type="ECO:0000313" key="4">
    <source>
        <dbReference type="Proteomes" id="UP000662857"/>
    </source>
</evidence>
<protein>
    <submittedName>
        <fullName evidence="3">Uncharacterized protein</fullName>
    </submittedName>
</protein>
<accession>A0A895YAI2</accession>
<keyword evidence="4" id="KW-1185">Reference proteome</keyword>
<keyword evidence="2" id="KW-1133">Transmembrane helix</keyword>
<evidence type="ECO:0000256" key="2">
    <source>
        <dbReference type="SAM" id="Phobius"/>
    </source>
</evidence>
<dbReference type="AlphaFoldDB" id="A0A895YAI2"/>
<keyword evidence="2" id="KW-0812">Transmembrane</keyword>